<feature type="transmembrane region" description="Helical" evidence="1">
    <location>
        <begin position="31"/>
        <end position="54"/>
    </location>
</feature>
<keyword evidence="1" id="KW-1133">Transmembrane helix</keyword>
<sequence>MLSRVGDALRRPFRRVAETWLSRRWATTRRLAVAVVTYGLLSVAFVLGILWFVWPDPPRWEPAVNSLTLVAGVTGLLVERLNTEAERRAELFASVRYELTVNLLAIDLRLQELEPSAGQDAVTRVSPRIVVSAVDAALVSGALARRTDAPVVARLHRWREAAHGYNRRRDLAETLTAVEAALRSASVGALRADLGRESGFLAEVRSQLCDLLDVVPDR</sequence>
<comment type="caution">
    <text evidence="2">The sequence shown here is derived from an EMBL/GenBank/DDBJ whole genome shotgun (WGS) entry which is preliminary data.</text>
</comment>
<accession>A0AA41U978</accession>
<evidence type="ECO:0000313" key="2">
    <source>
        <dbReference type="EMBL" id="MCF4123240.1"/>
    </source>
</evidence>
<organism evidence="2 3">
    <name type="scientific">Antribacter soli</name>
    <dbReference type="NCBI Taxonomy" id="2910976"/>
    <lineage>
        <taxon>Bacteria</taxon>
        <taxon>Bacillati</taxon>
        <taxon>Actinomycetota</taxon>
        <taxon>Actinomycetes</taxon>
        <taxon>Micrococcales</taxon>
        <taxon>Promicromonosporaceae</taxon>
        <taxon>Antribacter</taxon>
    </lineage>
</organism>
<keyword evidence="1" id="KW-0472">Membrane</keyword>
<proteinExistence type="predicted"/>
<dbReference type="AlphaFoldDB" id="A0AA41U978"/>
<name>A0AA41U978_9MICO</name>
<keyword evidence="1" id="KW-0812">Transmembrane</keyword>
<evidence type="ECO:0000313" key="3">
    <source>
        <dbReference type="Proteomes" id="UP001165405"/>
    </source>
</evidence>
<gene>
    <name evidence="2" type="ORF">L1785_19915</name>
</gene>
<dbReference type="Proteomes" id="UP001165405">
    <property type="component" value="Unassembled WGS sequence"/>
</dbReference>
<dbReference type="RefSeq" id="WP_236091052.1">
    <property type="nucleotide sequence ID" value="NZ_JAKGSG010000056.1"/>
</dbReference>
<keyword evidence="3" id="KW-1185">Reference proteome</keyword>
<evidence type="ECO:0000256" key="1">
    <source>
        <dbReference type="SAM" id="Phobius"/>
    </source>
</evidence>
<reference evidence="2" key="1">
    <citation type="submission" date="2022-01" db="EMBL/GenBank/DDBJ databases">
        <title>Antribacter sp. nov., isolated from Guizhou of China.</title>
        <authorList>
            <person name="Chengliang C."/>
            <person name="Ya Z."/>
        </authorList>
    </citation>
    <scope>NUCLEOTIDE SEQUENCE</scope>
    <source>
        <strain evidence="2">KLBMP 9083</strain>
    </source>
</reference>
<dbReference type="EMBL" id="JAKGSG010000056">
    <property type="protein sequence ID" value="MCF4123240.1"/>
    <property type="molecule type" value="Genomic_DNA"/>
</dbReference>
<protein>
    <submittedName>
        <fullName evidence="2">Uncharacterized protein</fullName>
    </submittedName>
</protein>